<dbReference type="PANTHER" id="PTHR44791">
    <property type="entry name" value="TELOMERASE PROTEIN COMPONENT 1 TEP1"/>
    <property type="match status" value="1"/>
</dbReference>
<reference evidence="2" key="1">
    <citation type="submission" date="2019-05" db="EMBL/GenBank/DDBJ databases">
        <title>Annotation for the trematode Fasciolopsis buski.</title>
        <authorList>
            <person name="Choi Y.-J."/>
        </authorList>
    </citation>
    <scope>NUCLEOTIDE SEQUENCE</scope>
    <source>
        <strain evidence="2">HT</strain>
        <tissue evidence="2">Whole worm</tissue>
    </source>
</reference>
<dbReference type="GO" id="GO:0000722">
    <property type="term" value="P:telomere maintenance via recombination"/>
    <property type="evidence" value="ECO:0007669"/>
    <property type="project" value="TreeGrafter"/>
</dbReference>
<feature type="domain" description="TROVE" evidence="1">
    <location>
        <begin position="3"/>
        <end position="60"/>
    </location>
</feature>
<dbReference type="GO" id="GO:0003720">
    <property type="term" value="F:telomerase activity"/>
    <property type="evidence" value="ECO:0007669"/>
    <property type="project" value="TreeGrafter"/>
</dbReference>
<dbReference type="OrthoDB" id="427368at2759"/>
<evidence type="ECO:0000313" key="2">
    <source>
        <dbReference type="EMBL" id="KAA0195375.1"/>
    </source>
</evidence>
<keyword evidence="3" id="KW-1185">Reference proteome</keyword>
<evidence type="ECO:0000313" key="3">
    <source>
        <dbReference type="Proteomes" id="UP000728185"/>
    </source>
</evidence>
<dbReference type="GO" id="GO:0070034">
    <property type="term" value="F:telomerase RNA binding"/>
    <property type="evidence" value="ECO:0007669"/>
    <property type="project" value="TreeGrafter"/>
</dbReference>
<dbReference type="EMBL" id="LUCM01003764">
    <property type="protein sequence ID" value="KAA0195375.1"/>
    <property type="molecule type" value="Genomic_DNA"/>
</dbReference>
<gene>
    <name evidence="2" type="ORF">FBUS_06977</name>
</gene>
<organism evidence="2 3">
    <name type="scientific">Fasciolopsis buskii</name>
    <dbReference type="NCBI Taxonomy" id="27845"/>
    <lineage>
        <taxon>Eukaryota</taxon>
        <taxon>Metazoa</taxon>
        <taxon>Spiralia</taxon>
        <taxon>Lophotrochozoa</taxon>
        <taxon>Platyhelminthes</taxon>
        <taxon>Trematoda</taxon>
        <taxon>Digenea</taxon>
        <taxon>Plagiorchiida</taxon>
        <taxon>Echinostomata</taxon>
        <taxon>Echinostomatoidea</taxon>
        <taxon>Fasciolidae</taxon>
        <taxon>Fasciolopsis</taxon>
    </lineage>
</organism>
<proteinExistence type="predicted"/>
<protein>
    <submittedName>
        <fullName evidence="2">Telomerase protein component 1</fullName>
    </submittedName>
</protein>
<comment type="caution">
    <text evidence="2">The sequence shown here is derived from an EMBL/GenBank/DDBJ whole genome shotgun (WGS) entry which is preliminary data.</text>
</comment>
<dbReference type="Proteomes" id="UP000728185">
    <property type="component" value="Unassembled WGS sequence"/>
</dbReference>
<dbReference type="InterPro" id="IPR008858">
    <property type="entry name" value="TROVE_dom"/>
</dbReference>
<accession>A0A8E0RYC0</accession>
<evidence type="ECO:0000259" key="1">
    <source>
        <dbReference type="Pfam" id="PF05731"/>
    </source>
</evidence>
<dbReference type="GO" id="GO:0005697">
    <property type="term" value="C:telomerase holoenzyme complex"/>
    <property type="evidence" value="ECO:0007669"/>
    <property type="project" value="TreeGrafter"/>
</dbReference>
<dbReference type="InterPro" id="IPR052652">
    <property type="entry name" value="Telomerase_Complex_Comp"/>
</dbReference>
<dbReference type="AlphaFoldDB" id="A0A8E0RYC0"/>
<sequence length="142" mass="15576">MCILGKRYPSDPTEFVRLGLEGSWDPSLVGKRMKLPSPETWETELSANGNVANTWESLLSLHLTDAFFEVSHSDTVSELSSSSSKCAFITANCEFSNAGYDISEVGVRSVSPYRDPDIMVSASMETRKQTDAARSTATYTYG</sequence>
<dbReference type="PANTHER" id="PTHR44791:SF1">
    <property type="entry name" value="TELOMERASE PROTEIN COMPONENT 1"/>
    <property type="match status" value="1"/>
</dbReference>
<dbReference type="Pfam" id="PF05731">
    <property type="entry name" value="TROVE"/>
    <property type="match status" value="1"/>
</dbReference>
<name>A0A8E0RYC0_9TREM</name>